<dbReference type="STRING" id="662479.C440_06667"/>
<evidence type="ECO:0000259" key="1">
    <source>
        <dbReference type="Pfam" id="PF26451"/>
    </source>
</evidence>
<sequence>MNRRTFLAASTLSIAGLSGCIADTEYRITETTASTSIDSLDFSVVTEESDVTIEHPAELVFTLENTGDDPIKIKNYGVWPFGVVGLVQTPDSDEYSGSTRLSSQSYETSDRVEVNPSGMTIDGDQIMQTLESGERVRETYRLHGEEIWSEGTYYVDPSFPNRQPSYAIDDDWKTFEYQTEVRIEAKERLPF</sequence>
<gene>
    <name evidence="2" type="ORF">C440_06667</name>
</gene>
<dbReference type="InterPro" id="IPR058443">
    <property type="entry name" value="DUF8130"/>
</dbReference>
<dbReference type="EMBL" id="AOLN01000010">
    <property type="protein sequence ID" value="ELZ95952.1"/>
    <property type="molecule type" value="Genomic_DNA"/>
</dbReference>
<feature type="domain" description="DUF8130" evidence="1">
    <location>
        <begin position="1"/>
        <end position="190"/>
    </location>
</feature>
<dbReference type="RefSeq" id="WP_008319492.1">
    <property type="nucleotide sequence ID" value="NZ_AOLN01000010.1"/>
</dbReference>
<name>M0IIU0_9EURY</name>
<keyword evidence="3" id="KW-1185">Reference proteome</keyword>
<proteinExistence type="predicted"/>
<dbReference type="OrthoDB" id="269766at2157"/>
<dbReference type="PATRIC" id="fig|662479.7.peg.1346"/>
<protein>
    <recommendedName>
        <fullName evidence="1">DUF8130 domain-containing protein</fullName>
    </recommendedName>
</protein>
<dbReference type="AlphaFoldDB" id="M0IIU0"/>
<evidence type="ECO:0000313" key="2">
    <source>
        <dbReference type="EMBL" id="ELZ95952.1"/>
    </source>
</evidence>
<organism evidence="2 3">
    <name type="scientific">Haloferax mucosum ATCC BAA-1512</name>
    <dbReference type="NCBI Taxonomy" id="662479"/>
    <lineage>
        <taxon>Archaea</taxon>
        <taxon>Methanobacteriati</taxon>
        <taxon>Methanobacteriota</taxon>
        <taxon>Stenosarchaea group</taxon>
        <taxon>Halobacteria</taxon>
        <taxon>Halobacteriales</taxon>
        <taxon>Haloferacaceae</taxon>
        <taxon>Haloferax</taxon>
    </lineage>
</organism>
<comment type="caution">
    <text evidence="2">The sequence shown here is derived from an EMBL/GenBank/DDBJ whole genome shotgun (WGS) entry which is preliminary data.</text>
</comment>
<evidence type="ECO:0000313" key="3">
    <source>
        <dbReference type="Proteomes" id="UP000011550"/>
    </source>
</evidence>
<reference evidence="2 3" key="1">
    <citation type="journal article" date="2014" name="PLoS Genet.">
        <title>Phylogenetically driven sequencing of extremely halophilic archaea reveals strategies for static and dynamic osmo-response.</title>
        <authorList>
            <person name="Becker E.A."/>
            <person name="Seitzer P.M."/>
            <person name="Tritt A."/>
            <person name="Larsen D."/>
            <person name="Krusor M."/>
            <person name="Yao A.I."/>
            <person name="Wu D."/>
            <person name="Madern D."/>
            <person name="Eisen J.A."/>
            <person name="Darling A.E."/>
            <person name="Facciotti M.T."/>
        </authorList>
    </citation>
    <scope>NUCLEOTIDE SEQUENCE [LARGE SCALE GENOMIC DNA]</scope>
    <source>
        <strain evidence="2 3">ATCC BAA-1512</strain>
    </source>
</reference>
<accession>M0IIU0</accession>
<dbReference type="Pfam" id="PF26451">
    <property type="entry name" value="DUF8130"/>
    <property type="match status" value="1"/>
</dbReference>
<dbReference type="PROSITE" id="PS51257">
    <property type="entry name" value="PROKAR_LIPOPROTEIN"/>
    <property type="match status" value="1"/>
</dbReference>
<dbReference type="Proteomes" id="UP000011550">
    <property type="component" value="Unassembled WGS sequence"/>
</dbReference>